<dbReference type="GO" id="GO:0003723">
    <property type="term" value="F:RNA binding"/>
    <property type="evidence" value="ECO:0007669"/>
    <property type="project" value="UniProtKB-UniRule"/>
</dbReference>
<evidence type="ECO:0000313" key="5">
    <source>
        <dbReference type="Proteomes" id="UP000256645"/>
    </source>
</evidence>
<dbReference type="Gene3D" id="3.30.70.330">
    <property type="match status" value="1"/>
</dbReference>
<protein>
    <recommendedName>
        <fullName evidence="3">RRM domain-containing protein</fullName>
    </recommendedName>
</protein>
<keyword evidence="5" id="KW-1185">Reference proteome</keyword>
<evidence type="ECO:0000256" key="2">
    <source>
        <dbReference type="SAM" id="MobiDB-lite"/>
    </source>
</evidence>
<organism evidence="4 5">
    <name type="scientific">Coleophoma cylindrospora</name>
    <dbReference type="NCBI Taxonomy" id="1849047"/>
    <lineage>
        <taxon>Eukaryota</taxon>
        <taxon>Fungi</taxon>
        <taxon>Dikarya</taxon>
        <taxon>Ascomycota</taxon>
        <taxon>Pezizomycotina</taxon>
        <taxon>Leotiomycetes</taxon>
        <taxon>Helotiales</taxon>
        <taxon>Dermateaceae</taxon>
        <taxon>Coleophoma</taxon>
    </lineage>
</organism>
<evidence type="ECO:0000259" key="3">
    <source>
        <dbReference type="PROSITE" id="PS50102"/>
    </source>
</evidence>
<feature type="region of interest" description="Disordered" evidence="2">
    <location>
        <begin position="73"/>
        <end position="102"/>
    </location>
</feature>
<dbReference type="PANTHER" id="PTHR32343">
    <property type="entry name" value="SERINE/ARGININE-RICH SPLICING FACTOR"/>
    <property type="match status" value="1"/>
</dbReference>
<dbReference type="SUPFAM" id="SSF54928">
    <property type="entry name" value="RNA-binding domain, RBD"/>
    <property type="match status" value="1"/>
</dbReference>
<feature type="domain" description="RRM" evidence="3">
    <location>
        <begin position="4"/>
        <end position="77"/>
    </location>
</feature>
<dbReference type="STRING" id="1849047.A0A3D8QXH8"/>
<name>A0A3D8QXH8_9HELO</name>
<dbReference type="AlphaFoldDB" id="A0A3D8QXH8"/>
<sequence length="484" mass="49736">MSASTVHVKNISAQTGEKEVKDFFSFCGKITDLKITSAGETQDATVTFEKETAAKTALLLDNTQLGSTHVKVTSATGDNEDDGSHFTTNAERDSDDITQEEKPRSRIIAEYLAHGYVIGDTAAQRAIDLDSKHGISTRFLNTLKNIDAKYHPTDKAKAVDQSYGVTAKASNLLTGLTSYYEKAAGTPTGQKLVNFYTQTSRQVQDIHTEARRLADLKKQESSSCKCGSNSEKCDCAPGSCSCSSCANSDVKTIPGTNRTVCKCGGAEKECPCPAGQCACGGCSKSDVKPVAGSEKTTCGCGGNTKVCGCMPGKCSCGSCPKASMKVDTATGKTTCNCAGSMESCPCEPGKCACGGCAKASMKVDSSTGKTTCGCGGSTASCPCEPGKCSCGDCAKSSMQVEHTGKTTCACGGSTKDCPCAPGKCACNNCAKAETEAVPGTDKTKCKCGGNDKTCASTSAPSATDSVAATAETAKVAPLEKTTFA</sequence>
<dbReference type="Proteomes" id="UP000256645">
    <property type="component" value="Unassembled WGS sequence"/>
</dbReference>
<dbReference type="InterPro" id="IPR012677">
    <property type="entry name" value="Nucleotide-bd_a/b_plait_sf"/>
</dbReference>
<proteinExistence type="predicted"/>
<dbReference type="InterPro" id="IPR035979">
    <property type="entry name" value="RBD_domain_sf"/>
</dbReference>
<reference evidence="4 5" key="1">
    <citation type="journal article" date="2018" name="IMA Fungus">
        <title>IMA Genome-F 9: Draft genome sequence of Annulohypoxylon stygium, Aspergillus mulundensis, Berkeleyomyces basicola (syn. Thielaviopsis basicola), Ceratocystis smalleyi, two Cercospora beticola strains, Coleophoma cylindrospora, Fusarium fracticaudum, Phialophora cf. hyalina, and Morchella septimelata.</title>
        <authorList>
            <person name="Wingfield B.D."/>
            <person name="Bills G.F."/>
            <person name="Dong Y."/>
            <person name="Huang W."/>
            <person name="Nel W.J."/>
            <person name="Swalarsk-Parry B.S."/>
            <person name="Vaghefi N."/>
            <person name="Wilken P.M."/>
            <person name="An Z."/>
            <person name="de Beer Z.W."/>
            <person name="De Vos L."/>
            <person name="Chen L."/>
            <person name="Duong T.A."/>
            <person name="Gao Y."/>
            <person name="Hammerbacher A."/>
            <person name="Kikkert J.R."/>
            <person name="Li Y."/>
            <person name="Li H."/>
            <person name="Li K."/>
            <person name="Li Q."/>
            <person name="Liu X."/>
            <person name="Ma X."/>
            <person name="Naidoo K."/>
            <person name="Pethybridge S.J."/>
            <person name="Sun J."/>
            <person name="Steenkamp E.T."/>
            <person name="van der Nest M.A."/>
            <person name="van Wyk S."/>
            <person name="Wingfield M.J."/>
            <person name="Xiong C."/>
            <person name="Yue Q."/>
            <person name="Zhang X."/>
        </authorList>
    </citation>
    <scope>NUCLEOTIDE SEQUENCE [LARGE SCALE GENOMIC DNA]</scope>
    <source>
        <strain evidence="4 5">BP6252</strain>
    </source>
</reference>
<evidence type="ECO:0000313" key="4">
    <source>
        <dbReference type="EMBL" id="RDW66502.1"/>
    </source>
</evidence>
<dbReference type="OrthoDB" id="7763451at2759"/>
<dbReference type="PROSITE" id="PS50102">
    <property type="entry name" value="RRM"/>
    <property type="match status" value="1"/>
</dbReference>
<accession>A0A3D8QXH8</accession>
<dbReference type="PANTHER" id="PTHR32343:SF10">
    <property type="entry name" value="RNA-BINDING REGION RNP-1 DOMAIN-CONTAINING PROTEIN"/>
    <property type="match status" value="1"/>
</dbReference>
<evidence type="ECO:0000256" key="1">
    <source>
        <dbReference type="PROSITE-ProRule" id="PRU00176"/>
    </source>
</evidence>
<comment type="caution">
    <text evidence="4">The sequence shown here is derived from an EMBL/GenBank/DDBJ whole genome shotgun (WGS) entry which is preliminary data.</text>
</comment>
<dbReference type="SMART" id="SM00360">
    <property type="entry name" value="RRM"/>
    <property type="match status" value="1"/>
</dbReference>
<dbReference type="Pfam" id="PF00076">
    <property type="entry name" value="RRM_1"/>
    <property type="match status" value="1"/>
</dbReference>
<dbReference type="EMBL" id="PDLM01000011">
    <property type="protein sequence ID" value="RDW66502.1"/>
    <property type="molecule type" value="Genomic_DNA"/>
</dbReference>
<gene>
    <name evidence="4" type="ORF">BP6252_10137</name>
</gene>
<dbReference type="InterPro" id="IPR000504">
    <property type="entry name" value="RRM_dom"/>
</dbReference>
<keyword evidence="1" id="KW-0694">RNA-binding</keyword>